<evidence type="ECO:0000256" key="1">
    <source>
        <dbReference type="ARBA" id="ARBA00022729"/>
    </source>
</evidence>
<keyword evidence="1 2" id="KW-0732">Signal</keyword>
<dbReference type="NCBIfam" id="NF033674">
    <property type="entry name" value="stress_OB_fold"/>
    <property type="match status" value="1"/>
</dbReference>
<dbReference type="SUPFAM" id="SSF101756">
    <property type="entry name" value="Hypothetical protein YgiW"/>
    <property type="match status" value="1"/>
</dbReference>
<organism evidence="3 4">
    <name type="scientific">Orrella daihaiensis</name>
    <dbReference type="NCBI Taxonomy" id="2782176"/>
    <lineage>
        <taxon>Bacteria</taxon>
        <taxon>Pseudomonadati</taxon>
        <taxon>Pseudomonadota</taxon>
        <taxon>Betaproteobacteria</taxon>
        <taxon>Burkholderiales</taxon>
        <taxon>Alcaligenaceae</taxon>
        <taxon>Orrella</taxon>
    </lineage>
</organism>
<reference evidence="3 4" key="1">
    <citation type="submission" date="2020-11" db="EMBL/GenBank/DDBJ databases">
        <title>Algicoccus daihaiensis sp.nov., isolated from Daihai Lake in Inner Mongolia.</title>
        <authorList>
            <person name="Kai J."/>
        </authorList>
    </citation>
    <scope>NUCLEOTIDE SEQUENCE [LARGE SCALE GENOMIC DNA]</scope>
    <source>
        <strain evidence="4">f23</strain>
    </source>
</reference>
<feature type="signal peptide" evidence="2">
    <location>
        <begin position="1"/>
        <end position="21"/>
    </location>
</feature>
<evidence type="ECO:0000313" key="3">
    <source>
        <dbReference type="EMBL" id="UOD49604.1"/>
    </source>
</evidence>
<dbReference type="Gene3D" id="2.40.50.200">
    <property type="entry name" value="Bacterial OB-fold"/>
    <property type="match status" value="1"/>
</dbReference>
<dbReference type="InterPro" id="IPR005220">
    <property type="entry name" value="CarO-like"/>
</dbReference>
<feature type="chain" id="PRO_5045503689" evidence="2">
    <location>
        <begin position="22"/>
        <end position="122"/>
    </location>
</feature>
<proteinExistence type="predicted"/>
<dbReference type="RefSeq" id="WP_243477831.1">
    <property type="nucleotide sequence ID" value="NZ_CP063982.1"/>
</dbReference>
<sequence>MRTSLPAFILVATLLPGVTFASTENTDPSIAQQSITAIDDIKRGSMVYVKGTVERILDTDEFRLADETGDIKVYVGWQNFVPVKVGDSVTVKGFVDNDLILELYAREIVHSDGRVTQFKHNG</sequence>
<dbReference type="Proteomes" id="UP000831607">
    <property type="component" value="Chromosome"/>
</dbReference>
<name>A0ABY4AH38_9BURK</name>
<evidence type="ECO:0000256" key="2">
    <source>
        <dbReference type="SAM" id="SignalP"/>
    </source>
</evidence>
<dbReference type="EMBL" id="CP063982">
    <property type="protein sequence ID" value="UOD49604.1"/>
    <property type="molecule type" value="Genomic_DNA"/>
</dbReference>
<dbReference type="Pfam" id="PF04076">
    <property type="entry name" value="BOF"/>
    <property type="match status" value="1"/>
</dbReference>
<accession>A0ABY4AH38</accession>
<gene>
    <name evidence="3" type="ORF">DHf2319_08980</name>
</gene>
<dbReference type="InterPro" id="IPR036700">
    <property type="entry name" value="BOBF_sf"/>
</dbReference>
<evidence type="ECO:0000313" key="4">
    <source>
        <dbReference type="Proteomes" id="UP000831607"/>
    </source>
</evidence>
<protein>
    <submittedName>
        <fullName evidence="3">NirD/YgiW/YdeI family stress tolerance protein</fullName>
    </submittedName>
</protein>
<keyword evidence="4" id="KW-1185">Reference proteome</keyword>